<sequence length="54" mass="5963">MATTQRWLAKYSEQLIHLADGIDPNAAVQFVREVYEAGRAAGIAEAENGKRESE</sequence>
<dbReference type="GeneID" id="95354293"/>
<dbReference type="Proteomes" id="UP000617734">
    <property type="component" value="Unassembled WGS sequence"/>
</dbReference>
<gene>
    <name evidence="1" type="ORF">GCM10018781_38890</name>
</gene>
<evidence type="ECO:0000313" key="2">
    <source>
        <dbReference type="Proteomes" id="UP000617734"/>
    </source>
</evidence>
<reference evidence="1" key="2">
    <citation type="submission" date="2020-09" db="EMBL/GenBank/DDBJ databases">
        <authorList>
            <person name="Sun Q."/>
            <person name="Ohkuma M."/>
        </authorList>
    </citation>
    <scope>NUCLEOTIDE SEQUENCE</scope>
    <source>
        <strain evidence="1">JCM 4646</strain>
    </source>
</reference>
<dbReference type="EMBL" id="BNBO01000021">
    <property type="protein sequence ID" value="GHH73787.1"/>
    <property type="molecule type" value="Genomic_DNA"/>
</dbReference>
<name>A0A919FWI1_9ACTN</name>
<accession>A0A919FWI1</accession>
<comment type="caution">
    <text evidence="1">The sequence shown here is derived from an EMBL/GenBank/DDBJ whole genome shotgun (WGS) entry which is preliminary data.</text>
</comment>
<organism evidence="1 2">
    <name type="scientific">Kitasatospora indigofera</name>
    <dbReference type="NCBI Taxonomy" id="67307"/>
    <lineage>
        <taxon>Bacteria</taxon>
        <taxon>Bacillati</taxon>
        <taxon>Actinomycetota</taxon>
        <taxon>Actinomycetes</taxon>
        <taxon>Kitasatosporales</taxon>
        <taxon>Streptomycetaceae</taxon>
        <taxon>Kitasatospora</taxon>
    </lineage>
</organism>
<evidence type="ECO:0000313" key="1">
    <source>
        <dbReference type="EMBL" id="GHH73787.1"/>
    </source>
</evidence>
<proteinExistence type="predicted"/>
<dbReference type="RefSeq" id="WP_190212140.1">
    <property type="nucleotide sequence ID" value="NZ_BNBO01000021.1"/>
</dbReference>
<reference evidence="1" key="1">
    <citation type="journal article" date="2014" name="Int. J. Syst. Evol. Microbiol.">
        <title>Complete genome sequence of Corynebacterium casei LMG S-19264T (=DSM 44701T), isolated from a smear-ripened cheese.</title>
        <authorList>
            <consortium name="US DOE Joint Genome Institute (JGI-PGF)"/>
            <person name="Walter F."/>
            <person name="Albersmeier A."/>
            <person name="Kalinowski J."/>
            <person name="Ruckert C."/>
        </authorList>
    </citation>
    <scope>NUCLEOTIDE SEQUENCE</scope>
    <source>
        <strain evidence="1">JCM 4646</strain>
    </source>
</reference>
<keyword evidence="2" id="KW-1185">Reference proteome</keyword>
<protein>
    <submittedName>
        <fullName evidence="1">Uncharacterized protein</fullName>
    </submittedName>
</protein>
<dbReference type="AlphaFoldDB" id="A0A919FWI1"/>